<dbReference type="PANTHER" id="PTHR46644">
    <property type="entry name" value="DNA REPAIR PROTEIN XRCC2"/>
    <property type="match status" value="1"/>
</dbReference>
<dbReference type="Proteomes" id="UP001222027">
    <property type="component" value="Unassembled WGS sequence"/>
</dbReference>
<proteinExistence type="predicted"/>
<dbReference type="GO" id="GO:0005524">
    <property type="term" value="F:ATP binding"/>
    <property type="evidence" value="ECO:0007669"/>
    <property type="project" value="InterPro"/>
</dbReference>
<dbReference type="GO" id="GO:0003677">
    <property type="term" value="F:DNA binding"/>
    <property type="evidence" value="ECO:0007669"/>
    <property type="project" value="InterPro"/>
</dbReference>
<evidence type="ECO:0000313" key="2">
    <source>
        <dbReference type="EMBL" id="KAJ8510918.1"/>
    </source>
</evidence>
<dbReference type="GO" id="GO:0033063">
    <property type="term" value="C:Rad51B-Rad51C-Rad51D-XRCC2 complex"/>
    <property type="evidence" value="ECO:0007669"/>
    <property type="project" value="InterPro"/>
</dbReference>
<feature type="domain" description="RecA family profile 1" evidence="1">
    <location>
        <begin position="21"/>
        <end position="246"/>
    </location>
</feature>
<dbReference type="PANTHER" id="PTHR46644:SF2">
    <property type="entry name" value="DNA REPAIR PROTEIN XRCC2"/>
    <property type="match status" value="1"/>
</dbReference>
<organism evidence="2 3">
    <name type="scientific">Ensete ventricosum</name>
    <name type="common">Abyssinian banana</name>
    <name type="synonym">Musa ensete</name>
    <dbReference type="NCBI Taxonomy" id="4639"/>
    <lineage>
        <taxon>Eukaryota</taxon>
        <taxon>Viridiplantae</taxon>
        <taxon>Streptophyta</taxon>
        <taxon>Embryophyta</taxon>
        <taxon>Tracheophyta</taxon>
        <taxon>Spermatophyta</taxon>
        <taxon>Magnoliopsida</taxon>
        <taxon>Liliopsida</taxon>
        <taxon>Zingiberales</taxon>
        <taxon>Musaceae</taxon>
        <taxon>Ensete</taxon>
    </lineage>
</organism>
<accession>A0AAV8RTB9</accession>
<name>A0AAV8RTB9_ENSVE</name>
<dbReference type="InterPro" id="IPR030547">
    <property type="entry name" value="XRCC2"/>
</dbReference>
<dbReference type="GO" id="GO:0005657">
    <property type="term" value="C:replication fork"/>
    <property type="evidence" value="ECO:0007669"/>
    <property type="project" value="InterPro"/>
</dbReference>
<reference evidence="2 3" key="1">
    <citation type="submission" date="2022-12" db="EMBL/GenBank/DDBJ databases">
        <title>Chromosome-scale assembly of the Ensete ventricosum genome.</title>
        <authorList>
            <person name="Dussert Y."/>
            <person name="Stocks J."/>
            <person name="Wendawek A."/>
            <person name="Woldeyes F."/>
            <person name="Nichols R.A."/>
            <person name="Borrell J.S."/>
        </authorList>
    </citation>
    <scope>NUCLEOTIDE SEQUENCE [LARGE SCALE GENOMIC DNA]</scope>
    <source>
        <strain evidence="3">cv. Maze</strain>
        <tissue evidence="2">Seeds</tissue>
    </source>
</reference>
<dbReference type="GO" id="GO:0000724">
    <property type="term" value="P:double-strand break repair via homologous recombination"/>
    <property type="evidence" value="ECO:0007669"/>
    <property type="project" value="InterPro"/>
</dbReference>
<dbReference type="InterPro" id="IPR020588">
    <property type="entry name" value="RecA_ATP-bd"/>
</dbReference>
<dbReference type="Gene3D" id="3.40.50.300">
    <property type="entry name" value="P-loop containing nucleotide triphosphate hydrolases"/>
    <property type="match status" value="1"/>
</dbReference>
<comment type="caution">
    <text evidence="2">The sequence shown here is derived from an EMBL/GenBank/DDBJ whole genome shotgun (WGS) entry which is preliminary data.</text>
</comment>
<dbReference type="CDD" id="cd19490">
    <property type="entry name" value="XRCC2"/>
    <property type="match status" value="1"/>
</dbReference>
<dbReference type="GO" id="GO:0140664">
    <property type="term" value="F:ATP-dependent DNA damage sensor activity"/>
    <property type="evidence" value="ECO:0007669"/>
    <property type="project" value="InterPro"/>
</dbReference>
<gene>
    <name evidence="2" type="ORF">OPV22_001352</name>
</gene>
<protein>
    <recommendedName>
        <fullName evidence="1">RecA family profile 1 domain-containing protein</fullName>
    </recommendedName>
</protein>
<dbReference type="PROSITE" id="PS50162">
    <property type="entry name" value="RECA_2"/>
    <property type="match status" value="1"/>
</dbReference>
<keyword evidence="3" id="KW-1185">Reference proteome</keyword>
<dbReference type="InterPro" id="IPR027417">
    <property type="entry name" value="P-loop_NTPase"/>
</dbReference>
<evidence type="ECO:0000259" key="1">
    <source>
        <dbReference type="PROSITE" id="PS50162"/>
    </source>
</evidence>
<dbReference type="EMBL" id="JAQQAF010000001">
    <property type="protein sequence ID" value="KAJ8510918.1"/>
    <property type="molecule type" value="Genomic_DNA"/>
</dbReference>
<dbReference type="SUPFAM" id="SSF52540">
    <property type="entry name" value="P-loop containing nucleoside triphosphate hydrolases"/>
    <property type="match status" value="1"/>
</dbReference>
<sequence>MPDADDPRAWIHGDESAKAMLARVLTERSFLLLPPLHRLPLRVGNVVEIAGPSPSAKSQVLLQAAVHCILPREWRGIRFGGLERMVIYFDLDCRFDVLRLSQILKHRIKEVLGSTNNFGHGVEEGSQEYDDKVASMYSFDDELLLACMRRFLYIRCYDSYEFIAALKTMHSRAQTESEALGVGIQFLLIDSIGAFYWIDRASQPSPYGNCMRKIMSFQNLMETIVQEMRKFLEVQPLLVLASKACIFFAGSSTTNVQRTVTTWTSEDRKQWRTSNKEIEKFLYREYMPSAWQAFVTHRIHLQVSDKCTCDKKNGTLPIYMSEWVQPPLNVKDQFAVGDGGIFMIT</sequence>
<evidence type="ECO:0000313" key="3">
    <source>
        <dbReference type="Proteomes" id="UP001222027"/>
    </source>
</evidence>
<dbReference type="AlphaFoldDB" id="A0AAV8RTB9"/>